<dbReference type="AlphaFoldDB" id="A0AAI8VI99"/>
<gene>
    <name evidence="1" type="ORF">KHLLAP_LOCUS5936</name>
</gene>
<evidence type="ECO:0000313" key="2">
    <source>
        <dbReference type="Proteomes" id="UP001295740"/>
    </source>
</evidence>
<comment type="caution">
    <text evidence="1">The sequence shown here is derived from an EMBL/GenBank/DDBJ whole genome shotgun (WGS) entry which is preliminary data.</text>
</comment>
<dbReference type="EMBL" id="CAUWAG010000007">
    <property type="protein sequence ID" value="CAJ2505468.1"/>
    <property type="molecule type" value="Genomic_DNA"/>
</dbReference>
<evidence type="ECO:0000313" key="1">
    <source>
        <dbReference type="EMBL" id="CAJ2505468.1"/>
    </source>
</evidence>
<sequence>MARLFNPKEYVPDYEKASDLEHIQGKYVHPKVTGLADGHAKDEIIIVIAGKVSRNGGSRYGAGGVFFGPGSDLNRPILHLYDDANAQDARMKAFNLKHWQSSPPMFQDTPTINGTPAELLKKVIFKSESDFLAEVMTVEGLAAIKDRGGKTSYGEVIDDIVAVLREA</sequence>
<reference evidence="1" key="1">
    <citation type="submission" date="2023-10" db="EMBL/GenBank/DDBJ databases">
        <authorList>
            <person name="Hackl T."/>
        </authorList>
    </citation>
    <scope>NUCLEOTIDE SEQUENCE</scope>
</reference>
<accession>A0AAI8VI99</accession>
<organism evidence="1 2">
    <name type="scientific">Anthostomella pinea</name>
    <dbReference type="NCBI Taxonomy" id="933095"/>
    <lineage>
        <taxon>Eukaryota</taxon>
        <taxon>Fungi</taxon>
        <taxon>Dikarya</taxon>
        <taxon>Ascomycota</taxon>
        <taxon>Pezizomycotina</taxon>
        <taxon>Sordariomycetes</taxon>
        <taxon>Xylariomycetidae</taxon>
        <taxon>Xylariales</taxon>
        <taxon>Xylariaceae</taxon>
        <taxon>Anthostomella</taxon>
    </lineage>
</organism>
<proteinExistence type="predicted"/>
<name>A0AAI8VI99_9PEZI</name>
<dbReference type="Proteomes" id="UP001295740">
    <property type="component" value="Unassembled WGS sequence"/>
</dbReference>
<keyword evidence="2" id="KW-1185">Reference proteome</keyword>
<protein>
    <submittedName>
        <fullName evidence="1">Uu.00g128620.m01.CDS01</fullName>
    </submittedName>
</protein>